<dbReference type="EMBL" id="CP089982">
    <property type="protein sequence ID" value="WXA90992.1"/>
    <property type="molecule type" value="Genomic_DNA"/>
</dbReference>
<name>A0ABZ2JWY4_9BACT</name>
<organism evidence="1 2">
    <name type="scientific">Pendulispora brunnea</name>
    <dbReference type="NCBI Taxonomy" id="2905690"/>
    <lineage>
        <taxon>Bacteria</taxon>
        <taxon>Pseudomonadati</taxon>
        <taxon>Myxococcota</taxon>
        <taxon>Myxococcia</taxon>
        <taxon>Myxococcales</taxon>
        <taxon>Sorangiineae</taxon>
        <taxon>Pendulisporaceae</taxon>
        <taxon>Pendulispora</taxon>
    </lineage>
</organism>
<dbReference type="CDD" id="cd08168">
    <property type="entry name" value="Cytochrom_C3"/>
    <property type="match status" value="1"/>
</dbReference>
<dbReference type="SUPFAM" id="SSF48695">
    <property type="entry name" value="Multiheme cytochromes"/>
    <property type="match status" value="1"/>
</dbReference>
<protein>
    <submittedName>
        <fullName evidence="1">Cytochrome c3 family protein</fullName>
    </submittedName>
</protein>
<dbReference type="Proteomes" id="UP001379533">
    <property type="component" value="Chromosome"/>
</dbReference>
<proteinExistence type="predicted"/>
<accession>A0ABZ2JWY4</accession>
<keyword evidence="2" id="KW-1185">Reference proteome</keyword>
<reference evidence="1 2" key="1">
    <citation type="submission" date="2021-12" db="EMBL/GenBank/DDBJ databases">
        <title>Discovery of the Pendulisporaceae a myxobacterial family with distinct sporulation behavior and unique specialized metabolism.</title>
        <authorList>
            <person name="Garcia R."/>
            <person name="Popoff A."/>
            <person name="Bader C.D."/>
            <person name="Loehr J."/>
            <person name="Walesch S."/>
            <person name="Walt C."/>
            <person name="Boldt J."/>
            <person name="Bunk B."/>
            <person name="Haeckl F.J.F.P.J."/>
            <person name="Gunesch A.P."/>
            <person name="Birkelbach J."/>
            <person name="Nuebel U."/>
            <person name="Pietschmann T."/>
            <person name="Bach T."/>
            <person name="Mueller R."/>
        </authorList>
    </citation>
    <scope>NUCLEOTIDE SEQUENCE [LARGE SCALE GENOMIC DNA]</scope>
    <source>
        <strain evidence="1 2">MSr12523</strain>
    </source>
</reference>
<evidence type="ECO:0000313" key="1">
    <source>
        <dbReference type="EMBL" id="WXA90992.1"/>
    </source>
</evidence>
<sequence length="604" mass="67572">MSGSFYLAFATAIIGGALTGACVSGEGDDGAVSKQEENGAPVTVESIHTHEPTTRQTPIGLALDVDNGKGTAIKVRSGQTFFLNQIDLRAWFDTDEEEGIDGLRRRGDFADLSWRGLEQADESALDTPDAVTGLYTNRRFYRDARWMNERSFFVLEQLDSRGRPTSEPLTYDAGIDRDRRDTDDFFVRRTRGIQWTFDCKTRTDCDGAERFREEALVELRNAMHPDRTFYISASTTQFRLTWSLHPGKCYTIPVTQDPSPAFDYGFNIDVKALTPPRADGTYPAGGKIKFQISLLDGAGHRLHPKGSLPTYNDVRFKRDDTGISYYQAFFDATTTYYRRKHRERMLMSTLEGPAQDIQPSRTIAPGSIFFDRTLDVQPTALPERDGFSAQFRTFPTSHDLFGGEAYWNNPVPDTWEYTVPSNAKPGTYYITTKGRRVYRGEDVPATHTVKIQVGSPEPTTTPLGTGPCNTCHQANSSLGVLLHANNDRATCTGCHVPLEFELEGNIYVRTHFIHSRSNRIDARVDQCQKCHITEESIQRTSKSACLSCHKSYPEWHVRDFGPIDNMYVGQTSQRSFDQCTSACHVTHPGATWAGAPLAASKLGH</sequence>
<dbReference type="RefSeq" id="WP_394841612.1">
    <property type="nucleotide sequence ID" value="NZ_CP089982.1"/>
</dbReference>
<evidence type="ECO:0000313" key="2">
    <source>
        <dbReference type="Proteomes" id="UP001379533"/>
    </source>
</evidence>
<gene>
    <name evidence="1" type="ORF">LZC95_31630</name>
</gene>
<dbReference type="InterPro" id="IPR036280">
    <property type="entry name" value="Multihaem_cyt_sf"/>
</dbReference>